<evidence type="ECO:0000313" key="3">
    <source>
        <dbReference type="Proteomes" id="UP001107558"/>
    </source>
</evidence>
<reference evidence="2" key="1">
    <citation type="submission" date="2021-03" db="EMBL/GenBank/DDBJ databases">
        <title>Chromosome level genome of the anhydrobiotic midge Polypedilum vanderplanki.</title>
        <authorList>
            <person name="Yoshida Y."/>
            <person name="Kikawada T."/>
            <person name="Gusev O."/>
        </authorList>
    </citation>
    <scope>NUCLEOTIDE SEQUENCE</scope>
    <source>
        <strain evidence="2">NIAS01</strain>
        <tissue evidence="2">Whole body or cell culture</tissue>
    </source>
</reference>
<accession>A0A9J6CCS4</accession>
<sequence>MKLCLVLTFCMLFALCFDISDAFFLHRKSTHHTSHHTTTAKSGHSFNPFSGIFSSIVNLKTKFLNMFQSAIGNHFGRKQKIVSSFTGHHHNEHNYG</sequence>
<proteinExistence type="predicted"/>
<evidence type="ECO:0000313" key="2">
    <source>
        <dbReference type="EMBL" id="KAG5679969.1"/>
    </source>
</evidence>
<evidence type="ECO:0000256" key="1">
    <source>
        <dbReference type="SAM" id="SignalP"/>
    </source>
</evidence>
<comment type="caution">
    <text evidence="2">The sequence shown here is derived from an EMBL/GenBank/DDBJ whole genome shotgun (WGS) entry which is preliminary data.</text>
</comment>
<name>A0A9J6CCS4_POLVA</name>
<dbReference type="Proteomes" id="UP001107558">
    <property type="component" value="Chromosome 1"/>
</dbReference>
<feature type="chain" id="PRO_5039913721" evidence="1">
    <location>
        <begin position="23"/>
        <end position="96"/>
    </location>
</feature>
<keyword evidence="1" id="KW-0732">Signal</keyword>
<keyword evidence="3" id="KW-1185">Reference proteome</keyword>
<dbReference type="AlphaFoldDB" id="A0A9J6CCS4"/>
<dbReference type="EMBL" id="JADBJN010000001">
    <property type="protein sequence ID" value="KAG5679969.1"/>
    <property type="molecule type" value="Genomic_DNA"/>
</dbReference>
<gene>
    <name evidence="2" type="ORF">PVAND_009504</name>
</gene>
<feature type="signal peptide" evidence="1">
    <location>
        <begin position="1"/>
        <end position="22"/>
    </location>
</feature>
<protein>
    <submittedName>
        <fullName evidence="2">Uncharacterized protein</fullName>
    </submittedName>
</protein>
<organism evidence="2 3">
    <name type="scientific">Polypedilum vanderplanki</name>
    <name type="common">Sleeping chironomid midge</name>
    <dbReference type="NCBI Taxonomy" id="319348"/>
    <lineage>
        <taxon>Eukaryota</taxon>
        <taxon>Metazoa</taxon>
        <taxon>Ecdysozoa</taxon>
        <taxon>Arthropoda</taxon>
        <taxon>Hexapoda</taxon>
        <taxon>Insecta</taxon>
        <taxon>Pterygota</taxon>
        <taxon>Neoptera</taxon>
        <taxon>Endopterygota</taxon>
        <taxon>Diptera</taxon>
        <taxon>Nematocera</taxon>
        <taxon>Chironomoidea</taxon>
        <taxon>Chironomidae</taxon>
        <taxon>Chironominae</taxon>
        <taxon>Polypedilum</taxon>
        <taxon>Polypedilum</taxon>
    </lineage>
</organism>